<gene>
    <name evidence="3" type="ORF">AB852_33660</name>
</gene>
<evidence type="ECO:0000313" key="3">
    <source>
        <dbReference type="EMBL" id="OKH90750.1"/>
    </source>
</evidence>
<dbReference type="SUPFAM" id="SSF56112">
    <property type="entry name" value="Protein kinase-like (PK-like)"/>
    <property type="match status" value="1"/>
</dbReference>
<dbReference type="Proteomes" id="UP000186455">
    <property type="component" value="Unassembled WGS sequence"/>
</dbReference>
<dbReference type="Gene3D" id="1.10.510.10">
    <property type="entry name" value="Transferase(Phosphotransferase) domain 1"/>
    <property type="match status" value="1"/>
</dbReference>
<keyword evidence="1" id="KW-0175">Coiled coil</keyword>
<dbReference type="Pfam" id="PF01636">
    <property type="entry name" value="APH"/>
    <property type="match status" value="1"/>
</dbReference>
<dbReference type="EMBL" id="LFBV01000011">
    <property type="protein sequence ID" value="OKH90750.1"/>
    <property type="molecule type" value="Genomic_DNA"/>
</dbReference>
<feature type="domain" description="Aminoglycoside phosphotransferase" evidence="2">
    <location>
        <begin position="26"/>
        <end position="269"/>
    </location>
</feature>
<dbReference type="InterPro" id="IPR002575">
    <property type="entry name" value="Aminoglycoside_PTrfase"/>
</dbReference>
<protein>
    <recommendedName>
        <fullName evidence="2">Aminoglycoside phosphotransferase domain-containing protein</fullName>
    </recommendedName>
</protein>
<evidence type="ECO:0000259" key="2">
    <source>
        <dbReference type="Pfam" id="PF01636"/>
    </source>
</evidence>
<accession>A0A1Q4UYR7</accession>
<keyword evidence="4" id="KW-1185">Reference proteome</keyword>
<dbReference type="AlphaFoldDB" id="A0A1Q4UYR7"/>
<dbReference type="STRING" id="1048205.AB852_33660"/>
<dbReference type="InterPro" id="IPR011009">
    <property type="entry name" value="Kinase-like_dom_sf"/>
</dbReference>
<evidence type="ECO:0000256" key="1">
    <source>
        <dbReference type="SAM" id="Coils"/>
    </source>
</evidence>
<comment type="caution">
    <text evidence="3">The sequence shown here is derived from an EMBL/GenBank/DDBJ whole genome shotgun (WGS) entry which is preliminary data.</text>
</comment>
<evidence type="ECO:0000313" key="4">
    <source>
        <dbReference type="Proteomes" id="UP000186455"/>
    </source>
</evidence>
<proteinExistence type="predicted"/>
<sequence length="317" mass="34759">MRDWEVGPVSLDYAPVGFGDYHWSATGEDGRRWFLTLADLPHKPYCGEGADGAFDGLRRALDTSAALYAAGLDSVVAPLPARDGATVRRVGERYALSVLPWTDAPSGEFGQELTAPERARIMRMLAALHRAVPPAAARVLPPDLPARARLESALAGTDGPWGPGPYGGPARELLRTRAAGLRRRLAEFDRRARRLRDRGPELVVTHGEPHPGNVLWRSGGEPLLVDWDTAGLAVPERDLWHAAGTGGTDEAALETWAQASGRTPDRSALELYRLRWDLDDVCAFLDMFRAPHGRSSDTDDAWRWMEDTVTRLVDGSR</sequence>
<feature type="coiled-coil region" evidence="1">
    <location>
        <begin position="171"/>
        <end position="198"/>
    </location>
</feature>
<name>A0A1Q4UYR7_9ACTN</name>
<dbReference type="Gene3D" id="1.20.58.840">
    <property type="match status" value="1"/>
</dbReference>
<organism evidence="3 4">
    <name type="scientific">Streptomyces uncialis</name>
    <dbReference type="NCBI Taxonomy" id="1048205"/>
    <lineage>
        <taxon>Bacteria</taxon>
        <taxon>Bacillati</taxon>
        <taxon>Actinomycetota</taxon>
        <taxon>Actinomycetes</taxon>
        <taxon>Kitasatosporales</taxon>
        <taxon>Streptomycetaceae</taxon>
        <taxon>Streptomyces</taxon>
    </lineage>
</organism>
<reference evidence="3 4" key="1">
    <citation type="submission" date="2015-06" db="EMBL/GenBank/DDBJ databases">
        <title>Cloning and characterization of the uncialamcin biosynthetic gene cluster.</title>
        <authorList>
            <person name="Yan X."/>
            <person name="Huang T."/>
            <person name="Ge H."/>
            <person name="Shen B."/>
        </authorList>
    </citation>
    <scope>NUCLEOTIDE SEQUENCE [LARGE SCALE GENOMIC DNA]</scope>
    <source>
        <strain evidence="3 4">DCA2648</strain>
    </source>
</reference>